<feature type="signal peptide" evidence="1">
    <location>
        <begin position="1"/>
        <end position="16"/>
    </location>
</feature>
<evidence type="ECO:0008006" key="3">
    <source>
        <dbReference type="Google" id="ProtNLM"/>
    </source>
</evidence>
<reference evidence="2" key="1">
    <citation type="submission" date="2014-11" db="EMBL/GenBank/DDBJ databases">
        <authorList>
            <person name="Amaro Gonzalez C."/>
        </authorList>
    </citation>
    <scope>NUCLEOTIDE SEQUENCE</scope>
</reference>
<proteinExistence type="predicted"/>
<dbReference type="EMBL" id="GBXM01053212">
    <property type="protein sequence ID" value="JAH55365.1"/>
    <property type="molecule type" value="Transcribed_RNA"/>
</dbReference>
<organism evidence="2">
    <name type="scientific">Anguilla anguilla</name>
    <name type="common">European freshwater eel</name>
    <name type="synonym">Muraena anguilla</name>
    <dbReference type="NCBI Taxonomy" id="7936"/>
    <lineage>
        <taxon>Eukaryota</taxon>
        <taxon>Metazoa</taxon>
        <taxon>Chordata</taxon>
        <taxon>Craniata</taxon>
        <taxon>Vertebrata</taxon>
        <taxon>Euteleostomi</taxon>
        <taxon>Actinopterygii</taxon>
        <taxon>Neopterygii</taxon>
        <taxon>Teleostei</taxon>
        <taxon>Anguilliformes</taxon>
        <taxon>Anguillidae</taxon>
        <taxon>Anguilla</taxon>
    </lineage>
</organism>
<sequence>MYVMPLLDCWSQLALSVLVLGCGAYPCIKSWCFSWIQHLTDRHLFNVLYYLLKWRCSSKENATNKYTYWE</sequence>
<evidence type="ECO:0000256" key="1">
    <source>
        <dbReference type="SAM" id="SignalP"/>
    </source>
</evidence>
<protein>
    <recommendedName>
        <fullName evidence="3">Secreted protein</fullName>
    </recommendedName>
</protein>
<feature type="chain" id="PRO_5002432796" description="Secreted protein" evidence="1">
    <location>
        <begin position="17"/>
        <end position="70"/>
    </location>
</feature>
<keyword evidence="1" id="KW-0732">Signal</keyword>
<dbReference type="AlphaFoldDB" id="A0A0E9TR66"/>
<accession>A0A0E9TR66</accession>
<reference evidence="2" key="2">
    <citation type="journal article" date="2015" name="Fish Shellfish Immunol.">
        <title>Early steps in the European eel (Anguilla anguilla)-Vibrio vulnificus interaction in the gills: Role of the RtxA13 toxin.</title>
        <authorList>
            <person name="Callol A."/>
            <person name="Pajuelo D."/>
            <person name="Ebbesson L."/>
            <person name="Teles M."/>
            <person name="MacKenzie S."/>
            <person name="Amaro C."/>
        </authorList>
    </citation>
    <scope>NUCLEOTIDE SEQUENCE</scope>
</reference>
<evidence type="ECO:0000313" key="2">
    <source>
        <dbReference type="EMBL" id="JAH55365.1"/>
    </source>
</evidence>
<name>A0A0E9TR66_ANGAN</name>